<dbReference type="EMBL" id="WOBN01000046">
    <property type="protein sequence ID" value="MUK51384.1"/>
    <property type="molecule type" value="Genomic_DNA"/>
</dbReference>
<evidence type="ECO:0000313" key="1">
    <source>
        <dbReference type="EMBL" id="GEK16121.1"/>
    </source>
</evidence>
<evidence type="ECO:0000313" key="2">
    <source>
        <dbReference type="EMBL" id="MUK51384.1"/>
    </source>
</evidence>
<dbReference type="RefSeq" id="WP_155656724.1">
    <property type="nucleotide sequence ID" value="NZ_BJTZ01000069.1"/>
</dbReference>
<dbReference type="EMBL" id="BJTZ01000069">
    <property type="protein sequence ID" value="GEK16121.1"/>
    <property type="molecule type" value="Genomic_DNA"/>
</dbReference>
<name>A0A510URN2_ALIFS</name>
<organism evidence="1 3">
    <name type="scientific">Aliivibrio fischeri</name>
    <name type="common">Vibrio fischeri</name>
    <dbReference type="NCBI Taxonomy" id="668"/>
    <lineage>
        <taxon>Bacteria</taxon>
        <taxon>Pseudomonadati</taxon>
        <taxon>Pseudomonadota</taxon>
        <taxon>Gammaproteobacteria</taxon>
        <taxon>Vibrionales</taxon>
        <taxon>Vibrionaceae</taxon>
        <taxon>Aliivibrio</taxon>
    </lineage>
</organism>
<dbReference type="Proteomes" id="UP000321787">
    <property type="component" value="Unassembled WGS sequence"/>
</dbReference>
<dbReference type="Proteomes" id="UP000448038">
    <property type="component" value="Unassembled WGS sequence"/>
</dbReference>
<protein>
    <submittedName>
        <fullName evidence="1">Uncharacterized protein</fullName>
    </submittedName>
</protein>
<reference evidence="1 3" key="1">
    <citation type="submission" date="2019-07" db="EMBL/GenBank/DDBJ databases">
        <title>Whole genome shotgun sequence of Aliivibrio fischeri NBRC 101058.</title>
        <authorList>
            <person name="Hosoyama A."/>
            <person name="Uohara A."/>
            <person name="Ohji S."/>
            <person name="Ichikawa N."/>
        </authorList>
    </citation>
    <scope>NUCLEOTIDE SEQUENCE [LARGE SCALE GENOMIC DNA]</scope>
    <source>
        <strain evidence="1 3">NBRC 101058</strain>
    </source>
</reference>
<sequence length="63" mass="6930">MLTITVVGYKEDLSQCDGLNGIIDGLNFGYQLSPYLMTEVEYQYLGCMATSEQLNNDARQGGS</sequence>
<gene>
    <name evidence="1" type="ORF">AFI02nite_41570</name>
    <name evidence="2" type="ORF">GNP88_19970</name>
</gene>
<evidence type="ECO:0000313" key="3">
    <source>
        <dbReference type="Proteomes" id="UP000321787"/>
    </source>
</evidence>
<accession>A0A510URN2</accession>
<dbReference type="AlphaFoldDB" id="A0A510URN2"/>
<reference evidence="2 4" key="2">
    <citation type="submission" date="2019-11" db="EMBL/GenBank/DDBJ databases">
        <title>Using colonization assays and comparative genomics to discover symbiosis behaviors and factors in Vibrio fischeri.</title>
        <authorList>
            <person name="Bongrand C."/>
            <person name="Moriano-Gutierrez S."/>
            <person name="Arevalo P."/>
            <person name="Mcfall-Ngai M."/>
            <person name="Visick K."/>
            <person name="Polz M.F."/>
            <person name="Ruby E.G."/>
        </authorList>
    </citation>
    <scope>NUCLEOTIDE SEQUENCE [LARGE SCALE GENOMIC DNA]</scope>
    <source>
        <strain evidence="2">Emors.4.1</strain>
        <strain evidence="4">emors.4.1</strain>
    </source>
</reference>
<proteinExistence type="predicted"/>
<comment type="caution">
    <text evidence="1">The sequence shown here is derived from an EMBL/GenBank/DDBJ whole genome shotgun (WGS) entry which is preliminary data.</text>
</comment>
<evidence type="ECO:0000313" key="4">
    <source>
        <dbReference type="Proteomes" id="UP000448038"/>
    </source>
</evidence>